<gene>
    <name evidence="1" type="ORF">L3V18_10020</name>
</gene>
<dbReference type="Proteomes" id="UP001430796">
    <property type="component" value="Unassembled WGS sequence"/>
</dbReference>
<proteinExistence type="predicted"/>
<protein>
    <submittedName>
        <fullName evidence="1">Uncharacterized protein</fullName>
    </submittedName>
</protein>
<comment type="caution">
    <text evidence="1">The sequence shown here is derived from an EMBL/GenBank/DDBJ whole genome shotgun (WGS) entry which is preliminary data.</text>
</comment>
<dbReference type="EMBL" id="JAKJPO010000005">
    <property type="protein sequence ID" value="MCF7222116.1"/>
    <property type="molecule type" value="Genomic_DNA"/>
</dbReference>
<sequence>MDGPGRDGESATEGIIELKDLRIPVRNARLYGWLYEDGGGGPCWSIEISGRAHRFGDEEFSQLLRPRFYDESMPLRVDDWRRLEGQAYRFRWQDDETEGDSLPTLYLCSHEGLTLSDLSLGARTGHRFALHWSGLAEANWDEDYGREMPFRIELSIPFIEQEVRFWQHDDEDFETAARTIMRHHGLSDAHLRYREYRRFSDDPGSEHYRLVRTLFDPVG</sequence>
<organism evidence="1 2">
    <name type="scientific">Marilutibacter chinensis</name>
    <dbReference type="NCBI Taxonomy" id="2912247"/>
    <lineage>
        <taxon>Bacteria</taxon>
        <taxon>Pseudomonadati</taxon>
        <taxon>Pseudomonadota</taxon>
        <taxon>Gammaproteobacteria</taxon>
        <taxon>Lysobacterales</taxon>
        <taxon>Lysobacteraceae</taxon>
        <taxon>Marilutibacter</taxon>
    </lineage>
</organism>
<reference evidence="1" key="2">
    <citation type="submission" date="2022-01" db="EMBL/GenBank/DDBJ databases">
        <authorList>
            <person name="Zhou L.Y."/>
        </authorList>
    </citation>
    <scope>NUCLEOTIDE SEQUENCE</scope>
    <source>
        <strain evidence="1">TLK-CK17</strain>
    </source>
</reference>
<accession>A0ABS9HUD8</accession>
<evidence type="ECO:0000313" key="2">
    <source>
        <dbReference type="Proteomes" id="UP001430796"/>
    </source>
</evidence>
<name>A0ABS9HUD8_9GAMM</name>
<evidence type="ECO:0000313" key="1">
    <source>
        <dbReference type="EMBL" id="MCF7222116.1"/>
    </source>
</evidence>
<dbReference type="RefSeq" id="WP_237054551.1">
    <property type="nucleotide sequence ID" value="NZ_JAKJPO010000005.1"/>
</dbReference>
<keyword evidence="2" id="KW-1185">Reference proteome</keyword>
<reference evidence="1" key="1">
    <citation type="submission" date="2022-01" db="EMBL/GenBank/DDBJ databases">
        <title>Lysobacter chinensis sp. nov., a bacterium isolated from cow dung compost.</title>
        <authorList>
            <person name="Liu Y."/>
        </authorList>
    </citation>
    <scope>NUCLEOTIDE SEQUENCE</scope>
    <source>
        <strain evidence="1">TLK-CK17</strain>
    </source>
</reference>